<comment type="caution">
    <text evidence="6">The sequence shown here is derived from an EMBL/GenBank/DDBJ whole genome shotgun (WGS) entry which is preliminary data.</text>
</comment>
<name>A0ABP8ZZ65_9MICO</name>
<organism evidence="6 7">
    <name type="scientific">Microbacterium gilvum</name>
    <dbReference type="NCBI Taxonomy" id="1336204"/>
    <lineage>
        <taxon>Bacteria</taxon>
        <taxon>Bacillati</taxon>
        <taxon>Actinomycetota</taxon>
        <taxon>Actinomycetes</taxon>
        <taxon>Micrococcales</taxon>
        <taxon>Microbacteriaceae</taxon>
        <taxon>Microbacterium</taxon>
    </lineage>
</organism>
<accession>A0ABP8ZZ65</accession>
<comment type="cofactor">
    <cofactor evidence="1">
        <name>FMN</name>
        <dbReference type="ChEBI" id="CHEBI:58210"/>
    </cofactor>
</comment>
<keyword evidence="3" id="KW-0288">FMN</keyword>
<gene>
    <name evidence="6" type="ORF">GCM10023351_11910</name>
</gene>
<evidence type="ECO:0000256" key="2">
    <source>
        <dbReference type="ARBA" id="ARBA00022630"/>
    </source>
</evidence>
<dbReference type="Proteomes" id="UP001501645">
    <property type="component" value="Unassembled WGS sequence"/>
</dbReference>
<reference evidence="7" key="1">
    <citation type="journal article" date="2019" name="Int. J. Syst. Evol. Microbiol.">
        <title>The Global Catalogue of Microorganisms (GCM) 10K type strain sequencing project: providing services to taxonomists for standard genome sequencing and annotation.</title>
        <authorList>
            <consortium name="The Broad Institute Genomics Platform"/>
            <consortium name="The Broad Institute Genome Sequencing Center for Infectious Disease"/>
            <person name="Wu L."/>
            <person name="Ma J."/>
        </authorList>
    </citation>
    <scope>NUCLEOTIDE SEQUENCE [LARGE SCALE GENOMIC DNA]</scope>
    <source>
        <strain evidence="7">JCM 18537</strain>
    </source>
</reference>
<evidence type="ECO:0000256" key="4">
    <source>
        <dbReference type="ARBA" id="ARBA00023002"/>
    </source>
</evidence>
<dbReference type="Gene3D" id="2.30.110.10">
    <property type="entry name" value="Electron Transport, Fmn-binding Protein, Chain A"/>
    <property type="match status" value="1"/>
</dbReference>
<evidence type="ECO:0000256" key="1">
    <source>
        <dbReference type="ARBA" id="ARBA00001917"/>
    </source>
</evidence>
<dbReference type="PANTHER" id="PTHR10851:SF0">
    <property type="entry name" value="PYRIDOXINE-5'-PHOSPHATE OXIDASE"/>
    <property type="match status" value="1"/>
</dbReference>
<dbReference type="InterPro" id="IPR011576">
    <property type="entry name" value="Pyridox_Oxase_N"/>
</dbReference>
<evidence type="ECO:0000259" key="5">
    <source>
        <dbReference type="Pfam" id="PF01243"/>
    </source>
</evidence>
<dbReference type="PANTHER" id="PTHR10851">
    <property type="entry name" value="PYRIDOXINE-5-PHOSPHATE OXIDASE"/>
    <property type="match status" value="1"/>
</dbReference>
<sequence length="178" mass="19410">MSDLRDRLRALPPFPDDLPGFDLAAAPSDPLDLLRAWLDDAIASGERAPHAFTLTTLDEDGAPASRTLVVKDVDERGVHVASRRSSRKGGHLAAGRPVGMHAFWPGLGRQIELTGTAVALSAAESASDWLARPTAGADVDRDWQVWAIRPDRASFFQASHDRVHAQLVYERDGAGWRR</sequence>
<evidence type="ECO:0000313" key="7">
    <source>
        <dbReference type="Proteomes" id="UP001501645"/>
    </source>
</evidence>
<dbReference type="EMBL" id="BAABKO010000002">
    <property type="protein sequence ID" value="GAA4769843.1"/>
    <property type="molecule type" value="Genomic_DNA"/>
</dbReference>
<keyword evidence="2" id="KW-0285">Flavoprotein</keyword>
<protein>
    <recommendedName>
        <fullName evidence="5">Pyridoxamine 5'-phosphate oxidase N-terminal domain-containing protein</fullName>
    </recommendedName>
</protein>
<dbReference type="RefSeq" id="WP_345437046.1">
    <property type="nucleotide sequence ID" value="NZ_BAABKO010000002.1"/>
</dbReference>
<evidence type="ECO:0000256" key="3">
    <source>
        <dbReference type="ARBA" id="ARBA00022643"/>
    </source>
</evidence>
<proteinExistence type="predicted"/>
<dbReference type="InterPro" id="IPR000659">
    <property type="entry name" value="Pyridox_Oxase"/>
</dbReference>
<evidence type="ECO:0000313" key="6">
    <source>
        <dbReference type="EMBL" id="GAA4769843.1"/>
    </source>
</evidence>
<keyword evidence="4" id="KW-0560">Oxidoreductase</keyword>
<dbReference type="Pfam" id="PF01243">
    <property type="entry name" value="PNPOx_N"/>
    <property type="match status" value="1"/>
</dbReference>
<feature type="domain" description="Pyridoxamine 5'-phosphate oxidase N-terminal" evidence="5">
    <location>
        <begin position="38"/>
        <end position="154"/>
    </location>
</feature>
<dbReference type="SUPFAM" id="SSF50475">
    <property type="entry name" value="FMN-binding split barrel"/>
    <property type="match status" value="1"/>
</dbReference>
<dbReference type="InterPro" id="IPR012349">
    <property type="entry name" value="Split_barrel_FMN-bd"/>
</dbReference>
<keyword evidence="7" id="KW-1185">Reference proteome</keyword>